<sequence length="105" mass="10605">MKRHNSKTKAARCKAPTPPFNSALAALAAGFRGTLAVFGEVAAAAPVLTRTALIHVAVLGLLLLTAAMPVVAVLVALLAGLDVLFVASALIGHVDFSVGWDSSSG</sequence>
<evidence type="ECO:0000313" key="3">
    <source>
        <dbReference type="EMBL" id="CDX27847.1"/>
    </source>
</evidence>
<reference evidence="5" key="1">
    <citation type="submission" date="2014-08" db="EMBL/GenBank/DDBJ databases">
        <authorList>
            <person name="Moulin L."/>
        </authorList>
    </citation>
    <scope>NUCLEOTIDE SEQUENCE [LARGE SCALE GENOMIC DNA]</scope>
</reference>
<keyword evidence="1" id="KW-0472">Membrane</keyword>
<dbReference type="EMBL" id="CCMZ01000067">
    <property type="protein sequence ID" value="CDX27847.1"/>
    <property type="molecule type" value="Genomic_DNA"/>
</dbReference>
<keyword evidence="1" id="KW-0812">Transmembrane</keyword>
<protein>
    <submittedName>
        <fullName evidence="3">Uncharacterized protein</fullName>
    </submittedName>
</protein>
<accession>A0A090ECJ7</accession>
<evidence type="ECO:0000313" key="6">
    <source>
        <dbReference type="Proteomes" id="UP000046122"/>
    </source>
</evidence>
<evidence type="ECO:0000313" key="4">
    <source>
        <dbReference type="EMBL" id="CDX62335.1"/>
    </source>
</evidence>
<dbReference type="EMBL" id="CCNB01000003">
    <property type="protein sequence ID" value="CDX20319.1"/>
    <property type="molecule type" value="Genomic_DNA"/>
</dbReference>
<evidence type="ECO:0000313" key="5">
    <source>
        <dbReference type="Proteomes" id="UP000045285"/>
    </source>
</evidence>
<evidence type="ECO:0000313" key="2">
    <source>
        <dbReference type="EMBL" id="CDX20319.1"/>
    </source>
</evidence>
<dbReference type="Proteomes" id="UP000045285">
    <property type="component" value="Unassembled WGS sequence"/>
</dbReference>
<keyword evidence="5" id="KW-1185">Reference proteome</keyword>
<dbReference type="Proteomes" id="UP000046122">
    <property type="component" value="Unassembled WGS sequence"/>
</dbReference>
<dbReference type="Proteomes" id="UP000046373">
    <property type="component" value="Unassembled WGS sequence"/>
</dbReference>
<evidence type="ECO:0000256" key="1">
    <source>
        <dbReference type="SAM" id="Phobius"/>
    </source>
</evidence>
<evidence type="ECO:0000313" key="7">
    <source>
        <dbReference type="Proteomes" id="UP000046373"/>
    </source>
</evidence>
<feature type="transmembrane region" description="Helical" evidence="1">
    <location>
        <begin position="53"/>
        <end position="81"/>
    </location>
</feature>
<name>A0A090ECJ7_MESPL</name>
<proteinExistence type="predicted"/>
<reference evidence="6 7" key="2">
    <citation type="submission" date="2014-08" db="EMBL/GenBank/DDBJ databases">
        <authorList>
            <person name="Moulin Lionel"/>
        </authorList>
    </citation>
    <scope>NUCLEOTIDE SEQUENCE [LARGE SCALE GENOMIC DNA]</scope>
</reference>
<keyword evidence="1" id="KW-1133">Transmembrane helix</keyword>
<dbReference type="EMBL" id="CCNE01000065">
    <property type="protein sequence ID" value="CDX62335.1"/>
    <property type="molecule type" value="Genomic_DNA"/>
</dbReference>
<gene>
    <name evidence="3" type="ORF">MPL3356_70290</name>
    <name evidence="4" type="ORF">MPL3365_70410</name>
    <name evidence="2" type="ORF">MPLDJ20_110307</name>
</gene>
<organism evidence="3 5">
    <name type="scientific">Mesorhizobium plurifarium</name>
    <dbReference type="NCBI Taxonomy" id="69974"/>
    <lineage>
        <taxon>Bacteria</taxon>
        <taxon>Pseudomonadati</taxon>
        <taxon>Pseudomonadota</taxon>
        <taxon>Alphaproteobacteria</taxon>
        <taxon>Hyphomicrobiales</taxon>
        <taxon>Phyllobacteriaceae</taxon>
        <taxon>Mesorhizobium</taxon>
    </lineage>
</organism>
<dbReference type="AlphaFoldDB" id="A0A090ECJ7"/>
<dbReference type="STRING" id="69974.MPLDJ20_110307"/>